<proteinExistence type="predicted"/>
<gene>
    <name evidence="1" type="ORF">PAUR_b0926</name>
</gene>
<name>A0ABR9EIJ2_9GAMM</name>
<reference evidence="1 2" key="1">
    <citation type="submission" date="2015-03" db="EMBL/GenBank/DDBJ databases">
        <title>Genome sequence of Pseudoalteromonas aurantia.</title>
        <authorList>
            <person name="Xie B.-B."/>
            <person name="Rong J.-C."/>
            <person name="Qin Q.-L."/>
            <person name="Zhang Y.-Z."/>
        </authorList>
    </citation>
    <scope>NUCLEOTIDE SEQUENCE [LARGE SCALE GENOMIC DNA]</scope>
    <source>
        <strain evidence="1 2">208</strain>
    </source>
</reference>
<comment type="caution">
    <text evidence="1">The sequence shown here is derived from an EMBL/GenBank/DDBJ whole genome shotgun (WGS) entry which is preliminary data.</text>
</comment>
<dbReference type="EMBL" id="AQGV01000015">
    <property type="protein sequence ID" value="MBE0370821.1"/>
    <property type="molecule type" value="Genomic_DNA"/>
</dbReference>
<dbReference type="InterPro" id="IPR006311">
    <property type="entry name" value="TAT_signal"/>
</dbReference>
<accession>A0ABR9EIJ2</accession>
<evidence type="ECO:0000313" key="2">
    <source>
        <dbReference type="Proteomes" id="UP000615755"/>
    </source>
</evidence>
<dbReference type="Pfam" id="PF13618">
    <property type="entry name" value="Gluconate_2-dh3"/>
    <property type="match status" value="1"/>
</dbReference>
<evidence type="ECO:0008006" key="3">
    <source>
        <dbReference type="Google" id="ProtNLM"/>
    </source>
</evidence>
<dbReference type="RefSeq" id="WP_192509861.1">
    <property type="nucleotide sequence ID" value="NZ_AQGV01000015.1"/>
</dbReference>
<evidence type="ECO:0000313" key="1">
    <source>
        <dbReference type="EMBL" id="MBE0370821.1"/>
    </source>
</evidence>
<dbReference type="Proteomes" id="UP000615755">
    <property type="component" value="Unassembled WGS sequence"/>
</dbReference>
<organism evidence="1 2">
    <name type="scientific">Pseudoalteromonas aurantia 208</name>
    <dbReference type="NCBI Taxonomy" id="1314867"/>
    <lineage>
        <taxon>Bacteria</taxon>
        <taxon>Pseudomonadati</taxon>
        <taxon>Pseudomonadota</taxon>
        <taxon>Gammaproteobacteria</taxon>
        <taxon>Alteromonadales</taxon>
        <taxon>Pseudoalteromonadaceae</taxon>
        <taxon>Pseudoalteromonas</taxon>
    </lineage>
</organism>
<protein>
    <recommendedName>
        <fullName evidence="3">Gluconate 2-dehydrogenase subunit 3 family protein</fullName>
    </recommendedName>
</protein>
<sequence>MSETVGIDNNRRHFMHSFTVLLGSATAAQLIDGSGLSSALAYRAKEDSTAQDAMVFKQLHMQMLKCICDLIMPKTETLSASELDVHGFVDHQLNKVYSQHQQVQAIGLLEKMTRTSQTHFKHDFHLLRSAAQVEILASIENQSMGFTEQDTTIFKLLKSLIVFGYFTTEYGATEVLKYQAIPGGYRGSIPYKSVDSSWGSLGFY</sequence>
<keyword evidence="2" id="KW-1185">Reference proteome</keyword>
<dbReference type="PROSITE" id="PS51318">
    <property type="entry name" value="TAT"/>
    <property type="match status" value="1"/>
</dbReference>
<dbReference type="InterPro" id="IPR027056">
    <property type="entry name" value="Gluconate_2DH_su3"/>
</dbReference>